<comment type="caution">
    <text evidence="2">The sequence shown here is derived from an EMBL/GenBank/DDBJ whole genome shotgun (WGS) entry which is preliminary data.</text>
</comment>
<dbReference type="RefSeq" id="WP_386048899.1">
    <property type="nucleotide sequence ID" value="NZ_JBHUIO010000011.1"/>
</dbReference>
<proteinExistence type="predicted"/>
<evidence type="ECO:0000256" key="1">
    <source>
        <dbReference type="SAM" id="MobiDB-lite"/>
    </source>
</evidence>
<protein>
    <submittedName>
        <fullName evidence="2">Uncharacterized protein</fullName>
    </submittedName>
</protein>
<organism evidence="2 3">
    <name type="scientific">Tumebacillus lipolyticus</name>
    <dbReference type="NCBI Taxonomy" id="1280370"/>
    <lineage>
        <taxon>Bacteria</taxon>
        <taxon>Bacillati</taxon>
        <taxon>Bacillota</taxon>
        <taxon>Bacilli</taxon>
        <taxon>Bacillales</taxon>
        <taxon>Alicyclobacillaceae</taxon>
        <taxon>Tumebacillus</taxon>
    </lineage>
</organism>
<keyword evidence="3" id="KW-1185">Reference proteome</keyword>
<feature type="region of interest" description="Disordered" evidence="1">
    <location>
        <begin position="1"/>
        <end position="33"/>
    </location>
</feature>
<evidence type="ECO:0000313" key="2">
    <source>
        <dbReference type="EMBL" id="MFD2171792.1"/>
    </source>
</evidence>
<name>A0ABW5A0L3_9BACL</name>
<reference evidence="3" key="1">
    <citation type="journal article" date="2019" name="Int. J. Syst. Evol. Microbiol.">
        <title>The Global Catalogue of Microorganisms (GCM) 10K type strain sequencing project: providing services to taxonomists for standard genome sequencing and annotation.</title>
        <authorList>
            <consortium name="The Broad Institute Genomics Platform"/>
            <consortium name="The Broad Institute Genome Sequencing Center for Infectious Disease"/>
            <person name="Wu L."/>
            <person name="Ma J."/>
        </authorList>
    </citation>
    <scope>NUCLEOTIDE SEQUENCE [LARGE SCALE GENOMIC DNA]</scope>
    <source>
        <strain evidence="3">CGMCC 1.13574</strain>
    </source>
</reference>
<feature type="region of interest" description="Disordered" evidence="1">
    <location>
        <begin position="128"/>
        <end position="147"/>
    </location>
</feature>
<evidence type="ECO:0000313" key="3">
    <source>
        <dbReference type="Proteomes" id="UP001597343"/>
    </source>
</evidence>
<accession>A0ABW5A0L3</accession>
<sequence length="147" mass="16800">MGRERHKRRRHREQDPLPAVPSDFIVPPPPPPGFGIIQPQFQRETPLITGQVYFDDPFYSLLPPPPFGSSDPCYPAWLSMKKKEEARFEACEIGKETAECQLARRAYFDAAREYSTVLDRVYGLSRFQTKQTTSPPQGAGKQKNRTC</sequence>
<dbReference type="Proteomes" id="UP001597343">
    <property type="component" value="Unassembled WGS sequence"/>
</dbReference>
<dbReference type="EMBL" id="JBHUIO010000011">
    <property type="protein sequence ID" value="MFD2171792.1"/>
    <property type="molecule type" value="Genomic_DNA"/>
</dbReference>
<gene>
    <name evidence="2" type="ORF">ACFSOY_17655</name>
</gene>
<feature type="compositionally biased region" description="Basic residues" evidence="1">
    <location>
        <begin position="1"/>
        <end position="11"/>
    </location>
</feature>